<evidence type="ECO:0000313" key="7">
    <source>
        <dbReference type="Proteomes" id="UP000240728"/>
    </source>
</evidence>
<keyword evidence="3" id="KW-1006">Bacterial flagellum protein export</keyword>
<evidence type="ECO:0000313" key="5">
    <source>
        <dbReference type="EMBL" id="PSV01543.1"/>
    </source>
</evidence>
<dbReference type="Gene3D" id="3.40.1690.10">
    <property type="entry name" value="secretion proteins EscU"/>
    <property type="match status" value="1"/>
</dbReference>
<dbReference type="STRING" id="318456.GCA_001455895_04021"/>
<dbReference type="EMBL" id="PYNF01000001">
    <property type="protein sequence ID" value="PSV01543.1"/>
    <property type="molecule type" value="Genomic_DNA"/>
</dbReference>
<keyword evidence="6" id="KW-0282">Flagellum</keyword>
<dbReference type="AlphaFoldDB" id="A0A2T3R380"/>
<keyword evidence="3" id="KW-0813">Transport</keyword>
<comment type="caution">
    <text evidence="6">The sequence shown here is derived from an EMBL/GenBank/DDBJ whole genome shotgun (WGS) entry which is preliminary data.</text>
</comment>
<dbReference type="GO" id="GO:0005886">
    <property type="term" value="C:plasma membrane"/>
    <property type="evidence" value="ECO:0007669"/>
    <property type="project" value="TreeGrafter"/>
</dbReference>
<dbReference type="Proteomes" id="UP000241426">
    <property type="component" value="Unassembled WGS sequence"/>
</dbReference>
<dbReference type="GeneID" id="29943613"/>
<dbReference type="RefSeq" id="WP_036795632.1">
    <property type="nucleotide sequence ID" value="NZ_JAUZMV010000001.1"/>
</dbReference>
<dbReference type="InterPro" id="IPR006135">
    <property type="entry name" value="T3SS_substrate_exporter"/>
</dbReference>
<comment type="function">
    <text evidence="4">Required for formation of the rod structure in the basal body of the flagellar apparatus. Together with FliI and FliH, may constitute the export apparatus of flagellin.</text>
</comment>
<evidence type="ECO:0000313" key="6">
    <source>
        <dbReference type="EMBL" id="PSX46657.1"/>
    </source>
</evidence>
<dbReference type="PANTHER" id="PTHR30531:SF12">
    <property type="entry name" value="FLAGELLAR BIOSYNTHETIC PROTEIN FLHB"/>
    <property type="match status" value="1"/>
</dbReference>
<dbReference type="Proteomes" id="UP000240728">
    <property type="component" value="Unassembled WGS sequence"/>
</dbReference>
<evidence type="ECO:0000256" key="1">
    <source>
        <dbReference type="ARBA" id="ARBA00010690"/>
    </source>
</evidence>
<keyword evidence="3" id="KW-0653">Protein transport</keyword>
<dbReference type="EMBL" id="PYOZ01000001">
    <property type="protein sequence ID" value="PSX46657.1"/>
    <property type="molecule type" value="Genomic_DNA"/>
</dbReference>
<dbReference type="SUPFAM" id="SSF160544">
    <property type="entry name" value="EscU C-terminal domain-like"/>
    <property type="match status" value="1"/>
</dbReference>
<dbReference type="Pfam" id="PF01312">
    <property type="entry name" value="Bac_export_2"/>
    <property type="match status" value="1"/>
</dbReference>
<evidence type="ECO:0000256" key="3">
    <source>
        <dbReference type="ARBA" id="ARBA00023225"/>
    </source>
</evidence>
<dbReference type="OrthoDB" id="5244399at2"/>
<name>A0A2T3R380_9GAMM</name>
<organism evidence="6 7">
    <name type="scientific">Photobacterium kishitanii</name>
    <dbReference type="NCBI Taxonomy" id="318456"/>
    <lineage>
        <taxon>Bacteria</taxon>
        <taxon>Pseudomonadati</taxon>
        <taxon>Pseudomonadota</taxon>
        <taxon>Gammaproteobacteria</taxon>
        <taxon>Vibrionales</taxon>
        <taxon>Vibrionaceae</taxon>
        <taxon>Photobacterium</taxon>
    </lineage>
</organism>
<evidence type="ECO:0000256" key="4">
    <source>
        <dbReference type="ARBA" id="ARBA00025078"/>
    </source>
</evidence>
<evidence type="ECO:0000256" key="2">
    <source>
        <dbReference type="ARBA" id="ARBA00021622"/>
    </source>
</evidence>
<dbReference type="PANTHER" id="PTHR30531">
    <property type="entry name" value="FLAGELLAR BIOSYNTHETIC PROTEIN FLHB"/>
    <property type="match status" value="1"/>
</dbReference>
<dbReference type="InterPro" id="IPR029025">
    <property type="entry name" value="T3SS_substrate_exporter_C"/>
</dbReference>
<protein>
    <recommendedName>
        <fullName evidence="2">Flagellar biosynthetic protein FlhB</fullName>
    </recommendedName>
</protein>
<evidence type="ECO:0000313" key="8">
    <source>
        <dbReference type="Proteomes" id="UP000241426"/>
    </source>
</evidence>
<dbReference type="GO" id="GO:0009306">
    <property type="term" value="P:protein secretion"/>
    <property type="evidence" value="ECO:0007669"/>
    <property type="project" value="InterPro"/>
</dbReference>
<proteinExistence type="inferred from homology"/>
<keyword evidence="7" id="KW-1185">Reference proteome</keyword>
<keyword evidence="6" id="KW-0966">Cell projection</keyword>
<reference evidence="7 8" key="1">
    <citation type="submission" date="2018-01" db="EMBL/GenBank/DDBJ databases">
        <title>Whole genome sequencing of Histamine producing bacteria.</title>
        <authorList>
            <person name="Butler K."/>
        </authorList>
    </citation>
    <scope>NUCLEOTIDE SEQUENCE [LARGE SCALE GENOMIC DNA]</scope>
    <source>
        <strain evidence="6 7">A1-4</strain>
        <strain evidence="5 8">FS-7.2</strain>
    </source>
</reference>
<keyword evidence="6" id="KW-0969">Cilium</keyword>
<gene>
    <name evidence="6" type="ORF">C0W53_01095</name>
    <name evidence="5" type="ORF">C9J27_00325</name>
</gene>
<accession>A0A0B7JDD3</accession>
<comment type="similarity">
    <text evidence="1">Belongs to the type III secretion exporter family.</text>
</comment>
<sequence length="103" mass="11566">MTTKSTSSVQQAIALRYDGEQNPYVAAKGYDKLAQHIIEQVKQQGGLIHQDPVLAQYLNSFELGDHIPEELYQIIAELIAFSWYLNGKTPPGWEGFENIDITA</sequence>
<accession>A0A2T3R380</accession>